<protein>
    <submittedName>
        <fullName evidence="1">Uncharacterized protein</fullName>
    </submittedName>
</protein>
<proteinExistence type="evidence at transcript level"/>
<reference evidence="1" key="2">
    <citation type="submission" date="2012-06" db="EMBL/GenBank/DDBJ databases">
        <authorList>
            <person name="Yu Y."/>
            <person name="Currie J."/>
            <person name="Lomeli R."/>
            <person name="Angelova A."/>
            <person name="Collura K."/>
            <person name="Wissotski M."/>
            <person name="Campos D."/>
            <person name="Kudrna D."/>
            <person name="Golser W."/>
            <person name="Ashely E."/>
            <person name="Descour A."/>
            <person name="Fernandes J."/>
            <person name="Soderlund C."/>
            <person name="Walbot V."/>
        </authorList>
    </citation>
    <scope>NUCLEOTIDE SEQUENCE</scope>
    <source>
        <strain evidence="1">B73</strain>
    </source>
</reference>
<dbReference type="EMBL" id="BT060882">
    <property type="protein sequence ID" value="ACN25579.1"/>
    <property type="molecule type" value="mRNA"/>
</dbReference>
<evidence type="ECO:0000313" key="1">
    <source>
        <dbReference type="EMBL" id="ACN25579.1"/>
    </source>
</evidence>
<organism evidence="1">
    <name type="scientific">Zea mays</name>
    <name type="common">Maize</name>
    <dbReference type="NCBI Taxonomy" id="4577"/>
    <lineage>
        <taxon>Eukaryota</taxon>
        <taxon>Viridiplantae</taxon>
        <taxon>Streptophyta</taxon>
        <taxon>Embryophyta</taxon>
        <taxon>Tracheophyta</taxon>
        <taxon>Spermatophyta</taxon>
        <taxon>Magnoliopsida</taxon>
        <taxon>Liliopsida</taxon>
        <taxon>Poales</taxon>
        <taxon>Poaceae</taxon>
        <taxon>PACMAD clade</taxon>
        <taxon>Panicoideae</taxon>
        <taxon>Andropogonodae</taxon>
        <taxon>Andropogoneae</taxon>
        <taxon>Tripsacinae</taxon>
        <taxon>Zea</taxon>
    </lineage>
</organism>
<accession>C0HEX6</accession>
<sequence length="46" mass="4681">MAFRTFCDAGHCLSLALATNSTTVLPLAVALARLCEPVSANGVSST</sequence>
<dbReference type="AlphaFoldDB" id="C0HEX6"/>
<reference evidence="1" key="1">
    <citation type="journal article" date="2009" name="PLoS Genet.">
        <title>Sequencing, mapping, and analysis of 27,455 maize full-length cDNAs.</title>
        <authorList>
            <person name="Soderlund C."/>
            <person name="Descour A."/>
            <person name="Kudrna D."/>
            <person name="Bomhoff M."/>
            <person name="Boyd L."/>
            <person name="Currie J."/>
            <person name="Angelova A."/>
            <person name="Collura K."/>
            <person name="Wissotski M."/>
            <person name="Ashley E."/>
            <person name="Morrow D."/>
            <person name="Fernandes J."/>
            <person name="Walbot V."/>
            <person name="Yu Y."/>
        </authorList>
    </citation>
    <scope>NUCLEOTIDE SEQUENCE</scope>
    <source>
        <strain evidence="1">B73</strain>
    </source>
</reference>
<name>C0HEX6_MAIZE</name>